<dbReference type="EMBL" id="ML122314">
    <property type="protein sequence ID" value="RPD53849.1"/>
    <property type="molecule type" value="Genomic_DNA"/>
</dbReference>
<evidence type="ECO:0000313" key="2">
    <source>
        <dbReference type="EMBL" id="RPD53849.1"/>
    </source>
</evidence>
<proteinExistence type="predicted"/>
<accession>A0A5C2RSE7</accession>
<gene>
    <name evidence="2" type="ORF">L227DRAFT_616654</name>
</gene>
<reference evidence="2" key="1">
    <citation type="journal article" date="2018" name="Genome Biol. Evol.">
        <title>Genomics and development of Lentinus tigrinus, a white-rot wood-decaying mushroom with dimorphic fruiting bodies.</title>
        <authorList>
            <person name="Wu B."/>
            <person name="Xu Z."/>
            <person name="Knudson A."/>
            <person name="Carlson A."/>
            <person name="Chen N."/>
            <person name="Kovaka S."/>
            <person name="LaButti K."/>
            <person name="Lipzen A."/>
            <person name="Pennachio C."/>
            <person name="Riley R."/>
            <person name="Schakwitz W."/>
            <person name="Umezawa K."/>
            <person name="Ohm R.A."/>
            <person name="Grigoriev I.V."/>
            <person name="Nagy L.G."/>
            <person name="Gibbons J."/>
            <person name="Hibbett D."/>
        </authorList>
    </citation>
    <scope>NUCLEOTIDE SEQUENCE [LARGE SCALE GENOMIC DNA]</scope>
    <source>
        <strain evidence="2">ALCF2SS1-6</strain>
    </source>
</reference>
<keyword evidence="1" id="KW-0732">Signal</keyword>
<evidence type="ECO:0000256" key="1">
    <source>
        <dbReference type="SAM" id="SignalP"/>
    </source>
</evidence>
<organism evidence="2 3">
    <name type="scientific">Lentinus tigrinus ALCF2SS1-6</name>
    <dbReference type="NCBI Taxonomy" id="1328759"/>
    <lineage>
        <taxon>Eukaryota</taxon>
        <taxon>Fungi</taxon>
        <taxon>Dikarya</taxon>
        <taxon>Basidiomycota</taxon>
        <taxon>Agaricomycotina</taxon>
        <taxon>Agaricomycetes</taxon>
        <taxon>Polyporales</taxon>
        <taxon>Polyporaceae</taxon>
        <taxon>Lentinus</taxon>
    </lineage>
</organism>
<dbReference type="STRING" id="1328759.A0A5C2RSE7"/>
<evidence type="ECO:0000313" key="3">
    <source>
        <dbReference type="Proteomes" id="UP000313359"/>
    </source>
</evidence>
<feature type="signal peptide" evidence="1">
    <location>
        <begin position="1"/>
        <end position="20"/>
    </location>
</feature>
<dbReference type="AlphaFoldDB" id="A0A5C2RSE7"/>
<protein>
    <recommendedName>
        <fullName evidence="4">Acid protease</fullName>
    </recommendedName>
</protein>
<evidence type="ECO:0008006" key="4">
    <source>
        <dbReference type="Google" id="ProtNLM"/>
    </source>
</evidence>
<name>A0A5C2RSE7_9APHY</name>
<dbReference type="Proteomes" id="UP000313359">
    <property type="component" value="Unassembled WGS sequence"/>
</dbReference>
<dbReference type="OrthoDB" id="4584900at2759"/>
<keyword evidence="3" id="KW-1185">Reference proteome</keyword>
<feature type="chain" id="PRO_5023091545" description="Acid protease" evidence="1">
    <location>
        <begin position="21"/>
        <end position="274"/>
    </location>
</feature>
<sequence length="274" mass="28568">MFASFFRVVLVAALAASALAAPDVVSPTRTDRNVAAPINPVGVVARSLARNPAVHLTNAQRLSRGLPPNRPRAHARRALQARQSAACVAQTGTIRVILTDPVSGTTANTGYVSMDANDFGEYGFTTDRADAVSVSICRESGTTFDILTRNGLAAYPYLGGVRGFASSDDNLGNNANYVYIAGTTQAAHGPPVSGANAFSAASNIAVDYESSIWRFGANNELLASWVNTDGSVPAQEIVFVPAAGTQAFAIVGNVQDFASTYGAVDVATFYFVPA</sequence>